<evidence type="ECO:0000256" key="3">
    <source>
        <dbReference type="SAM" id="MobiDB-lite"/>
    </source>
</evidence>
<sequence length="227" mass="25671">MEDNINSASMSENKKSVVNRKDRRKSWWGEQKKKEKKRDGLRKSTLTVRPSMYTETKIITQEEDSKPRSQNHAKANRKKPKLSGDTKPSKSVKSKPPTKNPEPASEESPAPSPSKLLPQKYVLFVGNLPYSVTKEQLEEHFRKTGGVKAIRIPKEKGTGNCKGFAYVEFKDRISHGIALRLHHTTLGGRKINVEFTSHGSGKNDQRKEKLKLKNLKLAKMKVPLKGS</sequence>
<dbReference type="RefSeq" id="XP_022315216.1">
    <property type="nucleotide sequence ID" value="XM_022459508.1"/>
</dbReference>
<dbReference type="GO" id="GO:0005730">
    <property type="term" value="C:nucleolus"/>
    <property type="evidence" value="ECO:0007669"/>
    <property type="project" value="TreeGrafter"/>
</dbReference>
<feature type="domain" description="RRM" evidence="4">
    <location>
        <begin position="121"/>
        <end position="198"/>
    </location>
</feature>
<reference evidence="6" key="2">
    <citation type="submission" date="2025-08" db="UniProtKB">
        <authorList>
            <consortium name="RefSeq"/>
        </authorList>
    </citation>
    <scope>IDENTIFICATION</scope>
    <source>
        <tissue evidence="6">Whole sample</tissue>
    </source>
</reference>
<keyword evidence="5" id="KW-1185">Reference proteome</keyword>
<dbReference type="GO" id="GO:0019843">
    <property type="term" value="F:rRNA binding"/>
    <property type="evidence" value="ECO:0007669"/>
    <property type="project" value="TreeGrafter"/>
</dbReference>
<evidence type="ECO:0000313" key="5">
    <source>
        <dbReference type="Proteomes" id="UP000694844"/>
    </source>
</evidence>
<evidence type="ECO:0000313" key="6">
    <source>
        <dbReference type="RefSeq" id="XP_022315216.1"/>
    </source>
</evidence>
<protein>
    <submittedName>
        <fullName evidence="6">Uncharacterized RNA-binding protein C365.04c-like isoform X1</fullName>
    </submittedName>
</protein>
<dbReference type="GO" id="GO:0042274">
    <property type="term" value="P:ribosomal small subunit biogenesis"/>
    <property type="evidence" value="ECO:0007669"/>
    <property type="project" value="TreeGrafter"/>
</dbReference>
<dbReference type="OrthoDB" id="272703at2759"/>
<dbReference type="CDD" id="cd12400">
    <property type="entry name" value="RRM_Nop6"/>
    <property type="match status" value="1"/>
</dbReference>
<dbReference type="Pfam" id="PF00076">
    <property type="entry name" value="RRM_1"/>
    <property type="match status" value="1"/>
</dbReference>
<feature type="region of interest" description="Disordered" evidence="3">
    <location>
        <begin position="1"/>
        <end position="115"/>
    </location>
</feature>
<reference evidence="5" key="1">
    <citation type="submission" date="2024-06" db="UniProtKB">
        <authorList>
            <consortium name="RefSeq"/>
        </authorList>
    </citation>
    <scope>NUCLEOTIDE SEQUENCE [LARGE SCALE GENOMIC DNA]</scope>
</reference>
<keyword evidence="1 2" id="KW-0694">RNA-binding</keyword>
<dbReference type="PANTHER" id="PTHR23236">
    <property type="entry name" value="EUKARYOTIC TRANSLATION INITIATION FACTOR 4B/4H"/>
    <property type="match status" value="1"/>
</dbReference>
<evidence type="ECO:0000259" key="4">
    <source>
        <dbReference type="PROSITE" id="PS50102"/>
    </source>
</evidence>
<dbReference type="PROSITE" id="PS50102">
    <property type="entry name" value="RRM"/>
    <property type="match status" value="1"/>
</dbReference>
<feature type="compositionally biased region" description="Basic and acidic residues" evidence="3">
    <location>
        <begin position="25"/>
        <end position="42"/>
    </location>
</feature>
<name>A0A8B8CLI5_CRAVI</name>
<evidence type="ECO:0000256" key="2">
    <source>
        <dbReference type="PROSITE-ProRule" id="PRU00176"/>
    </source>
</evidence>
<dbReference type="InterPro" id="IPR012677">
    <property type="entry name" value="Nucleotide-bd_a/b_plait_sf"/>
</dbReference>
<dbReference type="Proteomes" id="UP000694844">
    <property type="component" value="Chromosome 1"/>
</dbReference>
<feature type="compositionally biased region" description="Basic residues" evidence="3">
    <location>
        <begin position="69"/>
        <end position="81"/>
    </location>
</feature>
<accession>A0A8B8CLI5</accession>
<evidence type="ECO:0000256" key="1">
    <source>
        <dbReference type="ARBA" id="ARBA00022884"/>
    </source>
</evidence>
<dbReference type="InterPro" id="IPR000504">
    <property type="entry name" value="RRM_dom"/>
</dbReference>
<dbReference type="KEGG" id="cvn:111119391"/>
<gene>
    <name evidence="6" type="primary">LOC111119391</name>
</gene>
<dbReference type="InterPro" id="IPR034228">
    <property type="entry name" value="Nop6_RRM"/>
</dbReference>
<dbReference type="SMART" id="SM00360">
    <property type="entry name" value="RRM"/>
    <property type="match status" value="1"/>
</dbReference>
<dbReference type="SUPFAM" id="SSF54928">
    <property type="entry name" value="RNA-binding domain, RBD"/>
    <property type="match status" value="1"/>
</dbReference>
<dbReference type="InterPro" id="IPR035979">
    <property type="entry name" value="RBD_domain_sf"/>
</dbReference>
<feature type="compositionally biased region" description="Polar residues" evidence="3">
    <location>
        <begin position="45"/>
        <end position="59"/>
    </location>
</feature>
<dbReference type="PANTHER" id="PTHR23236:SF51">
    <property type="entry name" value="NUCLEOLAR PROTEIN 6"/>
    <property type="match status" value="1"/>
</dbReference>
<dbReference type="GeneID" id="111119391"/>
<proteinExistence type="predicted"/>
<organism evidence="5 6">
    <name type="scientific">Crassostrea virginica</name>
    <name type="common">Eastern oyster</name>
    <dbReference type="NCBI Taxonomy" id="6565"/>
    <lineage>
        <taxon>Eukaryota</taxon>
        <taxon>Metazoa</taxon>
        <taxon>Spiralia</taxon>
        <taxon>Lophotrochozoa</taxon>
        <taxon>Mollusca</taxon>
        <taxon>Bivalvia</taxon>
        <taxon>Autobranchia</taxon>
        <taxon>Pteriomorphia</taxon>
        <taxon>Ostreida</taxon>
        <taxon>Ostreoidea</taxon>
        <taxon>Ostreidae</taxon>
        <taxon>Crassostrea</taxon>
    </lineage>
</organism>
<dbReference type="Gene3D" id="3.30.70.330">
    <property type="match status" value="1"/>
</dbReference>
<feature type="compositionally biased region" description="Low complexity" evidence="3">
    <location>
        <begin position="89"/>
        <end position="109"/>
    </location>
</feature>
<dbReference type="AlphaFoldDB" id="A0A8B8CLI5"/>
<feature type="compositionally biased region" description="Polar residues" evidence="3">
    <location>
        <begin position="1"/>
        <end position="11"/>
    </location>
</feature>